<protein>
    <recommendedName>
        <fullName evidence="6">Peptidase</fullName>
    </recommendedName>
</protein>
<dbReference type="InterPro" id="IPR032307">
    <property type="entry name" value="PepSY_TM-like_2"/>
</dbReference>
<keyword evidence="1" id="KW-0472">Membrane</keyword>
<evidence type="ECO:0000313" key="3">
    <source>
        <dbReference type="EMBL" id="SDI69064.1"/>
    </source>
</evidence>
<sequence length="189" mass="21654">MLSPKTLKYLRLTHRYVSFICAGILFVYLLSGFLLNHRKEFTFMNQKKERTVDYIFQLPANKDDFTEADARKIISDLSCNPDLYNRFSLSKNKLTIFGKEQLVIKLDATSQQAFIKEMHRPAFLTALNKLHRNPGSLWTITSDAFLLLMFILLITGLLIVPGKKGLWGIGGILTIIGILIPILIYWMIA</sequence>
<feature type="transmembrane region" description="Helical" evidence="1">
    <location>
        <begin position="166"/>
        <end position="188"/>
    </location>
</feature>
<dbReference type="EMBL" id="FMYE01000028">
    <property type="protein sequence ID" value="SDB77804.1"/>
    <property type="molecule type" value="Genomic_DNA"/>
</dbReference>
<dbReference type="Proteomes" id="UP000183670">
    <property type="component" value="Unassembled WGS sequence"/>
</dbReference>
<name>A0A1G6G745_BACOV</name>
<evidence type="ECO:0000313" key="4">
    <source>
        <dbReference type="Proteomes" id="UP000181870"/>
    </source>
</evidence>
<accession>A0A1G6G745</accession>
<dbReference type="PANTHER" id="PTHR40115:SF1">
    <property type="entry name" value="INNER MEMBRANE PROTEIN WITH PEPSY TM HELIX"/>
    <property type="match status" value="1"/>
</dbReference>
<feature type="transmembrane region" description="Helical" evidence="1">
    <location>
        <begin position="137"/>
        <end position="160"/>
    </location>
</feature>
<evidence type="ECO:0000313" key="2">
    <source>
        <dbReference type="EMBL" id="SDB77804.1"/>
    </source>
</evidence>
<keyword evidence="1" id="KW-1133">Transmembrane helix</keyword>
<feature type="transmembrane region" description="Helical" evidence="1">
    <location>
        <begin position="16"/>
        <end position="35"/>
    </location>
</feature>
<evidence type="ECO:0000256" key="1">
    <source>
        <dbReference type="SAM" id="Phobius"/>
    </source>
</evidence>
<dbReference type="Proteomes" id="UP000181870">
    <property type="component" value="Unassembled WGS sequence"/>
</dbReference>
<evidence type="ECO:0008006" key="6">
    <source>
        <dbReference type="Google" id="ProtNLM"/>
    </source>
</evidence>
<keyword evidence="1" id="KW-0812">Transmembrane</keyword>
<organism evidence="2 5">
    <name type="scientific">Bacteroides ovatus</name>
    <dbReference type="NCBI Taxonomy" id="28116"/>
    <lineage>
        <taxon>Bacteria</taxon>
        <taxon>Pseudomonadati</taxon>
        <taxon>Bacteroidota</taxon>
        <taxon>Bacteroidia</taxon>
        <taxon>Bacteroidales</taxon>
        <taxon>Bacteroidaceae</taxon>
        <taxon>Bacteroides</taxon>
    </lineage>
</organism>
<dbReference type="AlphaFoldDB" id="A0A1G6G745"/>
<evidence type="ECO:0000313" key="5">
    <source>
        <dbReference type="Proteomes" id="UP000183670"/>
    </source>
</evidence>
<dbReference type="PANTHER" id="PTHR40115">
    <property type="entry name" value="INNER MEMBRANE PROTEIN WITH PEPSY TM HELIX"/>
    <property type="match status" value="1"/>
</dbReference>
<proteinExistence type="predicted"/>
<dbReference type="RefSeq" id="WP_008999822.1">
    <property type="nucleotide sequence ID" value="NZ_FMYE01000028.1"/>
</dbReference>
<dbReference type="EMBL" id="FNDO01000066">
    <property type="protein sequence ID" value="SDI69064.1"/>
    <property type="molecule type" value="Genomic_DNA"/>
</dbReference>
<dbReference type="Pfam" id="PF16357">
    <property type="entry name" value="PepSY_TM_like_2"/>
    <property type="match status" value="1"/>
</dbReference>
<gene>
    <name evidence="2" type="ORF">SAMN05192581_102819</name>
    <name evidence="3" type="ORF">SAMN05192582_10666</name>
</gene>
<reference evidence="4 5" key="1">
    <citation type="submission" date="2016-10" db="EMBL/GenBank/DDBJ databases">
        <authorList>
            <person name="de Groot N.N."/>
        </authorList>
    </citation>
    <scope>NUCLEOTIDE SEQUENCE [LARGE SCALE GENOMIC DNA]</scope>
    <source>
        <strain evidence="2 5">NLAE-zl-C500</strain>
        <strain evidence="3 4">NLAE-zl-C57</strain>
    </source>
</reference>